<evidence type="ECO:0000313" key="3">
    <source>
        <dbReference type="Proteomes" id="UP001153069"/>
    </source>
</evidence>
<keyword evidence="3" id="KW-1185">Reference proteome</keyword>
<comment type="caution">
    <text evidence="2">The sequence shown here is derived from an EMBL/GenBank/DDBJ whole genome shotgun (WGS) entry which is preliminary data.</text>
</comment>
<evidence type="ECO:0000313" key="2">
    <source>
        <dbReference type="EMBL" id="CAB9497208.1"/>
    </source>
</evidence>
<reference evidence="2" key="1">
    <citation type="submission" date="2020-06" db="EMBL/GenBank/DDBJ databases">
        <authorList>
            <consortium name="Plant Systems Biology data submission"/>
        </authorList>
    </citation>
    <scope>NUCLEOTIDE SEQUENCE</scope>
    <source>
        <strain evidence="2">D6</strain>
    </source>
</reference>
<accession>A0A9N8D6A8</accession>
<organism evidence="2 3">
    <name type="scientific">Seminavis robusta</name>
    <dbReference type="NCBI Taxonomy" id="568900"/>
    <lineage>
        <taxon>Eukaryota</taxon>
        <taxon>Sar</taxon>
        <taxon>Stramenopiles</taxon>
        <taxon>Ochrophyta</taxon>
        <taxon>Bacillariophyta</taxon>
        <taxon>Bacillariophyceae</taxon>
        <taxon>Bacillariophycidae</taxon>
        <taxon>Naviculales</taxon>
        <taxon>Naviculaceae</taxon>
        <taxon>Seminavis</taxon>
    </lineage>
</organism>
<feature type="chain" id="PRO_5040496203" description="Secreted protein" evidence="1">
    <location>
        <begin position="24"/>
        <end position="216"/>
    </location>
</feature>
<dbReference type="EMBL" id="CAICTM010000016">
    <property type="protein sequence ID" value="CAB9497208.1"/>
    <property type="molecule type" value="Genomic_DNA"/>
</dbReference>
<feature type="signal peptide" evidence="1">
    <location>
        <begin position="1"/>
        <end position="23"/>
    </location>
</feature>
<evidence type="ECO:0000256" key="1">
    <source>
        <dbReference type="SAM" id="SignalP"/>
    </source>
</evidence>
<name>A0A9N8D6A8_9STRA</name>
<evidence type="ECO:0008006" key="4">
    <source>
        <dbReference type="Google" id="ProtNLM"/>
    </source>
</evidence>
<dbReference type="AlphaFoldDB" id="A0A9N8D6A8"/>
<dbReference type="Proteomes" id="UP001153069">
    <property type="component" value="Unassembled WGS sequence"/>
</dbReference>
<keyword evidence="1" id="KW-0732">Signal</keyword>
<proteinExistence type="predicted"/>
<sequence length="216" mass="23341">MKLSSITSLLFIAVFASTESASGASIRGAQHEAGNERANATPQRQLMMSTNSGTSAPYVPQTLSPVAPITPTYNHDEVLEDRDGGDGMPIVKPAKETRDIMVVVNYVDANPESISWQLLNLNTNRYIMSSKLGDVTHPGVVATPKDQVPTGPYEFIMNNIQGTGLAQGAGWVKILDVTGLSTQERANLEFVVSNGNVVFSHNGRFGPMLIEDFQLY</sequence>
<protein>
    <recommendedName>
        <fullName evidence="4">Secreted protein</fullName>
    </recommendedName>
</protein>
<gene>
    <name evidence="2" type="ORF">SEMRO_16_G011610.1</name>
</gene>